<proteinExistence type="predicted"/>
<dbReference type="EMBL" id="JWZT01003124">
    <property type="protein sequence ID" value="KII67659.1"/>
    <property type="molecule type" value="Genomic_DNA"/>
</dbReference>
<gene>
    <name evidence="1" type="ORF">RF11_04533</name>
</gene>
<dbReference type="Proteomes" id="UP000031668">
    <property type="component" value="Unassembled WGS sequence"/>
</dbReference>
<accession>A0A0C2IQE0</accession>
<comment type="caution">
    <text evidence="1">The sequence shown here is derived from an EMBL/GenBank/DDBJ whole genome shotgun (WGS) entry which is preliminary data.</text>
</comment>
<keyword evidence="2" id="KW-1185">Reference proteome</keyword>
<evidence type="ECO:0000313" key="2">
    <source>
        <dbReference type="Proteomes" id="UP000031668"/>
    </source>
</evidence>
<evidence type="ECO:0000313" key="1">
    <source>
        <dbReference type="EMBL" id="KII67659.1"/>
    </source>
</evidence>
<organism evidence="1 2">
    <name type="scientific">Thelohanellus kitauei</name>
    <name type="common">Myxosporean</name>
    <dbReference type="NCBI Taxonomy" id="669202"/>
    <lineage>
        <taxon>Eukaryota</taxon>
        <taxon>Metazoa</taxon>
        <taxon>Cnidaria</taxon>
        <taxon>Myxozoa</taxon>
        <taxon>Myxosporea</taxon>
        <taxon>Bivalvulida</taxon>
        <taxon>Platysporina</taxon>
        <taxon>Myxobolidae</taxon>
        <taxon>Thelohanellus</taxon>
    </lineage>
</organism>
<sequence>MQFIVTKIPCVYVLIKNKTLDSYTYVLRKLAEDLVLRAQTSLSDSDKVAITSFHSVFPEVNINLTSQKAVLASDYSNNPNIRNHLKILGSLTVETHRVIEYFEVLEDEIER</sequence>
<reference evidence="1 2" key="1">
    <citation type="journal article" date="2014" name="Genome Biol. Evol.">
        <title>The genome of the myxosporean Thelohanellus kitauei shows adaptations to nutrient acquisition within its fish host.</title>
        <authorList>
            <person name="Yang Y."/>
            <person name="Xiong J."/>
            <person name="Zhou Z."/>
            <person name="Huo F."/>
            <person name="Miao W."/>
            <person name="Ran C."/>
            <person name="Liu Y."/>
            <person name="Zhang J."/>
            <person name="Feng J."/>
            <person name="Wang M."/>
            <person name="Wang M."/>
            <person name="Wang L."/>
            <person name="Yao B."/>
        </authorList>
    </citation>
    <scope>NUCLEOTIDE SEQUENCE [LARGE SCALE GENOMIC DNA]</scope>
    <source>
        <strain evidence="1">Wuqing</strain>
    </source>
</reference>
<name>A0A0C2IQE0_THEKT</name>
<protein>
    <submittedName>
        <fullName evidence="1">Uncharacterized protein</fullName>
    </submittedName>
</protein>
<dbReference type="AlphaFoldDB" id="A0A0C2IQE0"/>